<proteinExistence type="predicted"/>
<name>A0A1F5NW00_9BACT</name>
<organism evidence="1 2">
    <name type="scientific">Candidatus Doudnabacteria bacterium RIFCSPHIGHO2_01_FULL_43_23</name>
    <dbReference type="NCBI Taxonomy" id="1817822"/>
    <lineage>
        <taxon>Bacteria</taxon>
        <taxon>Candidatus Doudnaibacteriota</taxon>
    </lineage>
</organism>
<protein>
    <submittedName>
        <fullName evidence="1">Uncharacterized protein</fullName>
    </submittedName>
</protein>
<dbReference type="Proteomes" id="UP000177912">
    <property type="component" value="Unassembled WGS sequence"/>
</dbReference>
<evidence type="ECO:0000313" key="2">
    <source>
        <dbReference type="Proteomes" id="UP000177912"/>
    </source>
</evidence>
<accession>A0A1F5NW00</accession>
<sequence length="62" mass="6634">MEPAVAVSSTLGEDLVRSSDGLVNPAHLGGWPSWTDDLKTHDARCSGSYIAVYPFQTRQGGE</sequence>
<dbReference type="EMBL" id="MFEI01000002">
    <property type="protein sequence ID" value="OGE81831.1"/>
    <property type="molecule type" value="Genomic_DNA"/>
</dbReference>
<reference evidence="1 2" key="1">
    <citation type="journal article" date="2016" name="Nat. Commun.">
        <title>Thousands of microbial genomes shed light on interconnected biogeochemical processes in an aquifer system.</title>
        <authorList>
            <person name="Anantharaman K."/>
            <person name="Brown C.T."/>
            <person name="Hug L.A."/>
            <person name="Sharon I."/>
            <person name="Castelle C.J."/>
            <person name="Probst A.J."/>
            <person name="Thomas B.C."/>
            <person name="Singh A."/>
            <person name="Wilkins M.J."/>
            <person name="Karaoz U."/>
            <person name="Brodie E.L."/>
            <person name="Williams K.H."/>
            <person name="Hubbard S.S."/>
            <person name="Banfield J.F."/>
        </authorList>
    </citation>
    <scope>NUCLEOTIDE SEQUENCE [LARGE SCALE GENOMIC DNA]</scope>
</reference>
<gene>
    <name evidence="1" type="ORF">A2826_02555</name>
</gene>
<evidence type="ECO:0000313" key="1">
    <source>
        <dbReference type="EMBL" id="OGE81831.1"/>
    </source>
</evidence>
<comment type="caution">
    <text evidence="1">The sequence shown here is derived from an EMBL/GenBank/DDBJ whole genome shotgun (WGS) entry which is preliminary data.</text>
</comment>
<dbReference type="AlphaFoldDB" id="A0A1F5NW00"/>